<keyword evidence="2" id="KW-1185">Reference proteome</keyword>
<dbReference type="EMBL" id="JANKHO010000178">
    <property type="protein sequence ID" value="KAJ3513801.1"/>
    <property type="molecule type" value="Genomic_DNA"/>
</dbReference>
<dbReference type="OrthoDB" id="2750929at2759"/>
<evidence type="ECO:0000313" key="1">
    <source>
        <dbReference type="EMBL" id="KAJ3513801.1"/>
    </source>
</evidence>
<evidence type="ECO:0000313" key="2">
    <source>
        <dbReference type="Proteomes" id="UP001148786"/>
    </source>
</evidence>
<name>A0A9W8KBY4_9AGAR</name>
<gene>
    <name evidence="1" type="ORF">NLJ89_g2743</name>
</gene>
<organism evidence="1 2">
    <name type="scientific">Agrocybe chaxingu</name>
    <dbReference type="NCBI Taxonomy" id="84603"/>
    <lineage>
        <taxon>Eukaryota</taxon>
        <taxon>Fungi</taxon>
        <taxon>Dikarya</taxon>
        <taxon>Basidiomycota</taxon>
        <taxon>Agaricomycotina</taxon>
        <taxon>Agaricomycetes</taxon>
        <taxon>Agaricomycetidae</taxon>
        <taxon>Agaricales</taxon>
        <taxon>Agaricineae</taxon>
        <taxon>Strophariaceae</taxon>
        <taxon>Agrocybe</taxon>
    </lineage>
</organism>
<dbReference type="AlphaFoldDB" id="A0A9W8KBY4"/>
<protein>
    <submittedName>
        <fullName evidence="1">Uncharacterized protein</fullName>
    </submittedName>
</protein>
<dbReference type="Proteomes" id="UP001148786">
    <property type="component" value="Unassembled WGS sequence"/>
</dbReference>
<sequence>MTAKGQLLQDISGCQPFPPDTRGVLYYHLPRPKEPILSGQLRFRLCQDPSAFQEGSDLLAANRGEPWSVSLYYLVKLKRMKPLLNLILEEGLVARRVVGEVEKLPTVRSDCPQLYSIDWPFVVDFSSNKISLGLINLSMFEHVTLDRIFRSGKDVSPYAGSAKVRFELSTLPEHEGTPVLVLRFLELLEPIRHLIPNAEQVAPVPEAGSLFYKSSRGGLHHKGLPKPWKYRLNNQPLGDVFKPFIESCKREFGA</sequence>
<reference evidence="1" key="1">
    <citation type="submission" date="2022-07" db="EMBL/GenBank/DDBJ databases">
        <title>Genome Sequence of Agrocybe chaxingu.</title>
        <authorList>
            <person name="Buettner E."/>
        </authorList>
    </citation>
    <scope>NUCLEOTIDE SEQUENCE</scope>
    <source>
        <strain evidence="1">MP-N11</strain>
    </source>
</reference>
<accession>A0A9W8KBY4</accession>
<comment type="caution">
    <text evidence="1">The sequence shown here is derived from an EMBL/GenBank/DDBJ whole genome shotgun (WGS) entry which is preliminary data.</text>
</comment>
<proteinExistence type="predicted"/>